<dbReference type="FunFam" id="3.30.50.10:FF:000044">
    <property type="entry name" value="retinoic acid receptor beta isoform X4"/>
    <property type="match status" value="1"/>
</dbReference>
<dbReference type="GO" id="GO:0000793">
    <property type="term" value="C:condensed chromosome"/>
    <property type="evidence" value="ECO:0007669"/>
    <property type="project" value="TreeGrafter"/>
</dbReference>
<comment type="subcellular location">
    <subcellularLocation>
        <location evidence="1">Nucleus</location>
    </subcellularLocation>
</comment>
<evidence type="ECO:0000256" key="11">
    <source>
        <dbReference type="ARBA" id="ARBA00023242"/>
    </source>
</evidence>
<dbReference type="InterPro" id="IPR035500">
    <property type="entry name" value="NHR-like_dom_sf"/>
</dbReference>
<keyword evidence="2" id="KW-1017">Isopeptide bond</keyword>
<dbReference type="PRINTS" id="PR00047">
    <property type="entry name" value="STROIDFINGER"/>
</dbReference>
<dbReference type="PROSITE" id="PS00031">
    <property type="entry name" value="NUCLEAR_REC_DBD_1"/>
    <property type="match status" value="1"/>
</dbReference>
<accession>A0A8S3TJ68</accession>
<evidence type="ECO:0000256" key="12">
    <source>
        <dbReference type="ARBA" id="ARBA00093456"/>
    </source>
</evidence>
<evidence type="ECO:0000256" key="3">
    <source>
        <dbReference type="ARBA" id="ARBA00022723"/>
    </source>
</evidence>
<dbReference type="PROSITE" id="PS51843">
    <property type="entry name" value="NR_LBD"/>
    <property type="match status" value="1"/>
</dbReference>
<dbReference type="SMART" id="SM00430">
    <property type="entry name" value="HOLI"/>
    <property type="match status" value="1"/>
</dbReference>
<dbReference type="InterPro" id="IPR029448">
    <property type="entry name" value="FANCD2"/>
</dbReference>
<reference evidence="15" key="1">
    <citation type="submission" date="2021-03" db="EMBL/GenBank/DDBJ databases">
        <authorList>
            <person name="Bekaert M."/>
        </authorList>
    </citation>
    <scope>NUCLEOTIDE SEQUENCE</scope>
</reference>
<keyword evidence="9" id="KW-0804">Transcription</keyword>
<proteinExistence type="inferred from homology"/>
<evidence type="ECO:0000256" key="10">
    <source>
        <dbReference type="ARBA" id="ARBA00023170"/>
    </source>
</evidence>
<comment type="caution">
    <text evidence="15">The sequence shown here is derived from an EMBL/GenBank/DDBJ whole genome shotgun (WGS) entry which is preliminary data.</text>
</comment>
<dbReference type="GO" id="GO:0007129">
    <property type="term" value="P:homologous chromosome pairing at meiosis"/>
    <property type="evidence" value="ECO:0007669"/>
    <property type="project" value="TreeGrafter"/>
</dbReference>
<keyword evidence="3" id="KW-0479">Metal-binding</keyword>
<dbReference type="GO" id="GO:0043565">
    <property type="term" value="F:sequence-specific DNA binding"/>
    <property type="evidence" value="ECO:0007669"/>
    <property type="project" value="InterPro"/>
</dbReference>
<keyword evidence="16" id="KW-1185">Reference proteome</keyword>
<evidence type="ECO:0000256" key="2">
    <source>
        <dbReference type="ARBA" id="ARBA00022499"/>
    </source>
</evidence>
<dbReference type="InterPro" id="IPR001723">
    <property type="entry name" value="Nuclear_hrmn_rcpt"/>
</dbReference>
<dbReference type="Gene3D" id="3.30.50.10">
    <property type="entry name" value="Erythroid Transcription Factor GATA-1, subunit A"/>
    <property type="match status" value="1"/>
</dbReference>
<dbReference type="InterPro" id="IPR016024">
    <property type="entry name" value="ARM-type_fold"/>
</dbReference>
<organism evidence="15 16">
    <name type="scientific">Mytilus edulis</name>
    <name type="common">Blue mussel</name>
    <dbReference type="NCBI Taxonomy" id="6550"/>
    <lineage>
        <taxon>Eukaryota</taxon>
        <taxon>Metazoa</taxon>
        <taxon>Spiralia</taxon>
        <taxon>Lophotrochozoa</taxon>
        <taxon>Mollusca</taxon>
        <taxon>Bivalvia</taxon>
        <taxon>Autobranchia</taxon>
        <taxon>Pteriomorphia</taxon>
        <taxon>Mytilida</taxon>
        <taxon>Mytiloidea</taxon>
        <taxon>Mytilidae</taxon>
        <taxon>Mytilinae</taxon>
        <taxon>Mytilus</taxon>
    </lineage>
</organism>
<dbReference type="SUPFAM" id="SSF48371">
    <property type="entry name" value="ARM repeat"/>
    <property type="match status" value="1"/>
</dbReference>
<evidence type="ECO:0000256" key="4">
    <source>
        <dbReference type="ARBA" id="ARBA00022771"/>
    </source>
</evidence>
<dbReference type="Pfam" id="PF00104">
    <property type="entry name" value="Hormone_recep"/>
    <property type="match status" value="1"/>
</dbReference>
<keyword evidence="7" id="KW-0805">Transcription regulation</keyword>
<keyword evidence="5" id="KW-0862">Zinc</keyword>
<dbReference type="InterPro" id="IPR001628">
    <property type="entry name" value="Znf_hrmn_rcpt"/>
</dbReference>
<evidence type="ECO:0000259" key="13">
    <source>
        <dbReference type="PROSITE" id="PS51030"/>
    </source>
</evidence>
<dbReference type="PANTHER" id="PTHR32086">
    <property type="entry name" value="FANCONI ANEMIA GROUP D2 PROTEIN"/>
    <property type="match status" value="1"/>
</dbReference>
<evidence type="ECO:0000256" key="8">
    <source>
        <dbReference type="ARBA" id="ARBA00023125"/>
    </source>
</evidence>
<dbReference type="CDD" id="cd06964">
    <property type="entry name" value="NR_DBD_RAR"/>
    <property type="match status" value="1"/>
</dbReference>
<evidence type="ECO:0000256" key="9">
    <source>
        <dbReference type="ARBA" id="ARBA00023163"/>
    </source>
</evidence>
<dbReference type="InterPro" id="IPR047159">
    <property type="entry name" value="NR_DBD_RAR"/>
</dbReference>
<keyword evidence="10" id="KW-0675">Receptor</keyword>
<dbReference type="SUPFAM" id="SSF57716">
    <property type="entry name" value="Glucocorticoid receptor-like (DNA-binding domain)"/>
    <property type="match status" value="1"/>
</dbReference>
<dbReference type="OrthoDB" id="5771769at2759"/>
<evidence type="ECO:0000256" key="7">
    <source>
        <dbReference type="ARBA" id="ARBA00023015"/>
    </source>
</evidence>
<protein>
    <submittedName>
        <fullName evidence="15">FANCD2</fullName>
    </submittedName>
</protein>
<dbReference type="GO" id="GO:0031573">
    <property type="term" value="P:mitotic intra-S DNA damage checkpoint signaling"/>
    <property type="evidence" value="ECO:0007669"/>
    <property type="project" value="TreeGrafter"/>
</dbReference>
<keyword evidence="4" id="KW-0863">Zinc-finger</keyword>
<keyword evidence="6" id="KW-0832">Ubl conjugation</keyword>
<feature type="domain" description="Nuclear receptor" evidence="13">
    <location>
        <begin position="668"/>
        <end position="743"/>
    </location>
</feature>
<sequence length="1025" mass="115564">MKENKRKKNAFKCNLLEKLHLKVLDEFVEGFQEYIEDQKRLHNSLVPTFTASECDSARSVHQDCLVRLLLGVDLIQTKLMHCLLEKLAEFTEDDQSIFEHGEKVNIPRLLMSQFRWLDRILAGKEITEKMVEMIGIVTLDVQREIISCLPEVVEDSEHGDVATALRDLLSHNTQLTVPILDSLANLNLTSELLAEVRGTVLKTLHSAEVEELPVIIKFLLQSVNNQDAVEVVSEIRANLDFSTTFRPPISSTPHQSLQRNRDKRLQRISGDVNRGAEALTLDAIKSSIRFQKCVAEACVKAIDGIKQPGDHKVIDIFLLLILHSTNRKKPVESLVRNKIRAGGITEVLLQDIFTNHNEVLREFSPSILSLAEVLLRSPEPAVSYIACTLYTKAFVAFDSFCQQEIVGNLVTHIGSGFESEIDHSLDILSDLVEHYLTKMAPFAIFVKGVLDYLDNLSVMQIRKLYSMLSILAFRNPNDGGMIQDDLHIIIRKQLSNNSPKYKRMGIIGAIMIVKSIAYNSNNGQSGLTEESYKQVVALLNLVRTSINRIPEAAALFMDELANVIQKGCLDPKVEVCVAVLLLLTLSNHAPINADHSPYSLEPQNGSYVGSHSAYEHYLFAQKSGYMLPNNQQLKSPMFDTQGMYEMQSPATMSDPSMSPSPPPPPRIYKPCVVCSDKSSGYHYGVSSCEGCKGFFRRSVQKNMQYTCHKDKNCVINKVTRNRCQYCRLQKCFATGMSKEGMEERAVRNDRNKKKVKRPEEFTQSEELTDDEQLMLQEILDAHNDTFHKQSETSLSRVPVIKTNGVDAEKAEDKEGEEKGKIEKIMLWEKVTELSSKGIIKIVEFAKRIPGFATLSTSDQITLLKAACLEIMILRLSSRYDVDKDVLCFNDGITLDRQQLRNGGFGSLTDTIFTFASSLKSMETDSLEYAALSAVCLVSNDRSGLEDPVKIEHLQEPILEALKHYIRQRRKESPHVFAKMIMKLTDLRSISVKGAERVLHLRLEMPDELPPLIIEMLDRTENVCIP</sequence>
<dbReference type="InterPro" id="IPR013088">
    <property type="entry name" value="Znf_NHR/GATA"/>
</dbReference>
<dbReference type="InterPro" id="IPR000536">
    <property type="entry name" value="Nucl_hrmn_rcpt_lig-bd"/>
</dbReference>
<dbReference type="PANTHER" id="PTHR32086:SF0">
    <property type="entry name" value="FANCONI ANEMIA GROUP D2 PROTEIN"/>
    <property type="match status" value="1"/>
</dbReference>
<dbReference type="PROSITE" id="PS51030">
    <property type="entry name" value="NUCLEAR_REC_DBD_2"/>
    <property type="match status" value="1"/>
</dbReference>
<dbReference type="InterPro" id="IPR003078">
    <property type="entry name" value="Retinoic_acid_rcpt"/>
</dbReference>
<dbReference type="Gene3D" id="1.10.565.10">
    <property type="entry name" value="Retinoid X Receptor"/>
    <property type="match status" value="1"/>
</dbReference>
<evidence type="ECO:0000259" key="14">
    <source>
        <dbReference type="PROSITE" id="PS51843"/>
    </source>
</evidence>
<name>A0A8S3TJ68_MYTED</name>
<dbReference type="GO" id="GO:0048384">
    <property type="term" value="P:retinoic acid receptor signaling pathway"/>
    <property type="evidence" value="ECO:0007669"/>
    <property type="project" value="InterPro"/>
</dbReference>
<dbReference type="EMBL" id="CAJPWZ010002210">
    <property type="protein sequence ID" value="CAG2233565.1"/>
    <property type="molecule type" value="Genomic_DNA"/>
</dbReference>
<dbReference type="GO" id="GO:1990918">
    <property type="term" value="P:double-strand break repair involved in meiotic recombination"/>
    <property type="evidence" value="ECO:0007669"/>
    <property type="project" value="TreeGrafter"/>
</dbReference>
<dbReference type="AlphaFoldDB" id="A0A8S3TJ68"/>
<keyword evidence="11" id="KW-0539">Nucleus</keyword>
<dbReference type="Pfam" id="PF00105">
    <property type="entry name" value="zf-C4"/>
    <property type="match status" value="1"/>
</dbReference>
<dbReference type="SMART" id="SM00399">
    <property type="entry name" value="ZnF_C4"/>
    <property type="match status" value="1"/>
</dbReference>
<evidence type="ECO:0000256" key="5">
    <source>
        <dbReference type="ARBA" id="ARBA00022833"/>
    </source>
</evidence>
<dbReference type="GO" id="GO:0070182">
    <property type="term" value="F:DNA polymerase binding"/>
    <property type="evidence" value="ECO:0007669"/>
    <property type="project" value="TreeGrafter"/>
</dbReference>
<dbReference type="Proteomes" id="UP000683360">
    <property type="component" value="Unassembled WGS sequence"/>
</dbReference>
<evidence type="ECO:0000256" key="1">
    <source>
        <dbReference type="ARBA" id="ARBA00004123"/>
    </source>
</evidence>
<dbReference type="PRINTS" id="PR00398">
    <property type="entry name" value="STRDHORMONER"/>
</dbReference>
<dbReference type="GO" id="GO:0005634">
    <property type="term" value="C:nucleus"/>
    <property type="evidence" value="ECO:0007669"/>
    <property type="project" value="UniProtKB-SubCell"/>
</dbReference>
<feature type="domain" description="NR LBD" evidence="14">
    <location>
        <begin position="770"/>
        <end position="1019"/>
    </location>
</feature>
<dbReference type="GO" id="GO:0036297">
    <property type="term" value="P:interstrand cross-link repair"/>
    <property type="evidence" value="ECO:0007669"/>
    <property type="project" value="TreeGrafter"/>
</dbReference>
<gene>
    <name evidence="15" type="ORF">MEDL_46210</name>
</gene>
<evidence type="ECO:0000256" key="6">
    <source>
        <dbReference type="ARBA" id="ARBA00022843"/>
    </source>
</evidence>
<comment type="similarity">
    <text evidence="12">Belongs to the Fanconi anemia protein FANCD2 family.</text>
</comment>
<dbReference type="PRINTS" id="PR01292">
    <property type="entry name" value="RETNOICACIDR"/>
</dbReference>
<evidence type="ECO:0000313" key="16">
    <source>
        <dbReference type="Proteomes" id="UP000683360"/>
    </source>
</evidence>
<dbReference type="GO" id="GO:0004879">
    <property type="term" value="F:nuclear receptor activity"/>
    <property type="evidence" value="ECO:0007669"/>
    <property type="project" value="InterPro"/>
</dbReference>
<dbReference type="Pfam" id="PF14631">
    <property type="entry name" value="FancD2"/>
    <property type="match status" value="1"/>
</dbReference>
<dbReference type="SUPFAM" id="SSF48508">
    <property type="entry name" value="Nuclear receptor ligand-binding domain"/>
    <property type="match status" value="1"/>
</dbReference>
<evidence type="ECO:0000313" key="15">
    <source>
        <dbReference type="EMBL" id="CAG2233565.1"/>
    </source>
</evidence>
<dbReference type="GO" id="GO:0008270">
    <property type="term" value="F:zinc ion binding"/>
    <property type="evidence" value="ECO:0007669"/>
    <property type="project" value="UniProtKB-KW"/>
</dbReference>
<keyword evidence="8" id="KW-0238">DNA-binding</keyword>